<gene>
    <name evidence="7" type="ORF">HKI87_02g18320</name>
</gene>
<evidence type="ECO:0000256" key="3">
    <source>
        <dbReference type="ARBA" id="ARBA00022741"/>
    </source>
</evidence>
<dbReference type="InterPro" id="IPR045270">
    <property type="entry name" value="STKc_AGC"/>
</dbReference>
<evidence type="ECO:0000256" key="5">
    <source>
        <dbReference type="ARBA" id="ARBA00022840"/>
    </source>
</evidence>
<dbReference type="Gene3D" id="3.30.200.20">
    <property type="entry name" value="Phosphorylase Kinase, domain 1"/>
    <property type="match status" value="1"/>
</dbReference>
<accession>A0AAX4P2K4</accession>
<dbReference type="SUPFAM" id="SSF56112">
    <property type="entry name" value="Protein kinase-like (PK-like)"/>
    <property type="match status" value="1"/>
</dbReference>
<evidence type="ECO:0000313" key="7">
    <source>
        <dbReference type="EMBL" id="WZN60303.1"/>
    </source>
</evidence>
<dbReference type="PANTHER" id="PTHR24353">
    <property type="entry name" value="CYCLIC NUCLEOTIDE-DEPENDENT PROTEIN KINASE"/>
    <property type="match status" value="1"/>
</dbReference>
<keyword evidence="1" id="KW-0723">Serine/threonine-protein kinase</keyword>
<keyword evidence="8" id="KW-1185">Reference proteome</keyword>
<dbReference type="InterPro" id="IPR011009">
    <property type="entry name" value="Kinase-like_dom_sf"/>
</dbReference>
<reference evidence="7 8" key="1">
    <citation type="submission" date="2024-03" db="EMBL/GenBank/DDBJ databases">
        <title>Complete genome sequence of the green alga Chloropicon roscoffensis RCC1871.</title>
        <authorList>
            <person name="Lemieux C."/>
            <person name="Pombert J.-F."/>
            <person name="Otis C."/>
            <person name="Turmel M."/>
        </authorList>
    </citation>
    <scope>NUCLEOTIDE SEQUENCE [LARGE SCALE GENOMIC DNA]</scope>
    <source>
        <strain evidence="7 8">RCC1871</strain>
    </source>
</reference>
<dbReference type="EMBL" id="CP151502">
    <property type="protein sequence ID" value="WZN60303.1"/>
    <property type="molecule type" value="Genomic_DNA"/>
</dbReference>
<dbReference type="Pfam" id="PF00069">
    <property type="entry name" value="Pkinase"/>
    <property type="match status" value="1"/>
</dbReference>
<protein>
    <submittedName>
        <fullName evidence="7">Serine/threonine-protein kinase</fullName>
    </submittedName>
</protein>
<dbReference type="CDD" id="cd05123">
    <property type="entry name" value="STKc_AGC"/>
    <property type="match status" value="1"/>
</dbReference>
<keyword evidence="3" id="KW-0547">Nucleotide-binding</keyword>
<dbReference type="PROSITE" id="PS50011">
    <property type="entry name" value="PROTEIN_KINASE_DOM"/>
    <property type="match status" value="1"/>
</dbReference>
<dbReference type="GO" id="GO:0004674">
    <property type="term" value="F:protein serine/threonine kinase activity"/>
    <property type="evidence" value="ECO:0007669"/>
    <property type="project" value="UniProtKB-KW"/>
</dbReference>
<name>A0AAX4P2K4_9CHLO</name>
<dbReference type="InterPro" id="IPR000719">
    <property type="entry name" value="Prot_kinase_dom"/>
</dbReference>
<evidence type="ECO:0000256" key="2">
    <source>
        <dbReference type="ARBA" id="ARBA00022679"/>
    </source>
</evidence>
<keyword evidence="2" id="KW-0808">Transferase</keyword>
<dbReference type="GO" id="GO:0005524">
    <property type="term" value="F:ATP binding"/>
    <property type="evidence" value="ECO:0007669"/>
    <property type="project" value="UniProtKB-KW"/>
</dbReference>
<proteinExistence type="predicted"/>
<dbReference type="AlphaFoldDB" id="A0AAX4P2K4"/>
<keyword evidence="4 7" id="KW-0418">Kinase</keyword>
<feature type="domain" description="Protein kinase" evidence="6">
    <location>
        <begin position="92"/>
        <end position="349"/>
    </location>
</feature>
<keyword evidence="5" id="KW-0067">ATP-binding</keyword>
<sequence>MKGTTLASAALGALGTALCLPVEGHPAGELKVRVAASIVCLFAALIVYFEGDGLFGGVGGHKVDISRVPVSLQDHVNLDEEKKDTPEDLDAYENVYDVKKGGFSRVKLVRRTGTKETFAMKLTNIHRAFDEGQVGHTLSEKEVLAKVKHPFVNRLYATFRDDTYVYFLLEFVPGGELFDVIKRERKLCQDHAKFYAANVIAAVEYLHSQNVAFRDLKSENLLLDRRGYLKVIDFGMSRFVRQGCRCTTFAGILDYVSPEILRQEPYEQNVDWWALGCLVHEMLTGSPPFVGSEEERLRQMVSHSLAEMDGPGIDPRARDFVRSLLHPKLGKRLGTGVDAGYRIRCHPWFEGFDWVALVRRELEAPNLSAKGAPKLNILTTPQKKLLTRSLSVRAAVENDPPESPRTYSPKAIDTFFKGF</sequence>
<dbReference type="Proteomes" id="UP001472866">
    <property type="component" value="Chromosome 02"/>
</dbReference>
<dbReference type="Gene3D" id="1.10.510.10">
    <property type="entry name" value="Transferase(Phosphotransferase) domain 1"/>
    <property type="match status" value="1"/>
</dbReference>
<dbReference type="SMART" id="SM00220">
    <property type="entry name" value="S_TKc"/>
    <property type="match status" value="1"/>
</dbReference>
<evidence type="ECO:0000313" key="8">
    <source>
        <dbReference type="Proteomes" id="UP001472866"/>
    </source>
</evidence>
<organism evidence="7 8">
    <name type="scientific">Chloropicon roscoffensis</name>
    <dbReference type="NCBI Taxonomy" id="1461544"/>
    <lineage>
        <taxon>Eukaryota</taxon>
        <taxon>Viridiplantae</taxon>
        <taxon>Chlorophyta</taxon>
        <taxon>Chloropicophyceae</taxon>
        <taxon>Chloropicales</taxon>
        <taxon>Chloropicaceae</taxon>
        <taxon>Chloropicon</taxon>
    </lineage>
</organism>
<evidence type="ECO:0000256" key="4">
    <source>
        <dbReference type="ARBA" id="ARBA00022777"/>
    </source>
</evidence>
<evidence type="ECO:0000259" key="6">
    <source>
        <dbReference type="PROSITE" id="PS50011"/>
    </source>
</evidence>
<evidence type="ECO:0000256" key="1">
    <source>
        <dbReference type="ARBA" id="ARBA00022527"/>
    </source>
</evidence>